<dbReference type="RefSeq" id="WP_149649716.1">
    <property type="nucleotide sequence ID" value="NZ_VEWN01000004.1"/>
</dbReference>
<reference evidence="3 4" key="1">
    <citation type="submission" date="2019-07" db="EMBL/GenBank/DDBJ databases">
        <title>Genome sequencing of the stress-tolerant strain Azospirillum brasilense Az19.</title>
        <authorList>
            <person name="Maroniche G.A."/>
            <person name="Garcia J.E."/>
            <person name="Pagnussat L."/>
            <person name="Amenta M."/>
            <person name="Creus C.M."/>
        </authorList>
    </citation>
    <scope>NUCLEOTIDE SEQUENCE [LARGE SCALE GENOMIC DNA]</scope>
    <source>
        <strain evidence="3 4">Az19</strain>
    </source>
</reference>
<organism evidence="3 4">
    <name type="scientific">Azospirillum argentinense</name>
    <dbReference type="NCBI Taxonomy" id="2970906"/>
    <lineage>
        <taxon>Bacteria</taxon>
        <taxon>Pseudomonadati</taxon>
        <taxon>Pseudomonadota</taxon>
        <taxon>Alphaproteobacteria</taxon>
        <taxon>Rhodospirillales</taxon>
        <taxon>Azospirillaceae</taxon>
        <taxon>Azospirillum</taxon>
    </lineage>
</organism>
<gene>
    <name evidence="3" type="ORF">FH063_004736</name>
</gene>
<evidence type="ECO:0000256" key="1">
    <source>
        <dbReference type="SAM" id="Phobius"/>
    </source>
</evidence>
<keyword evidence="1" id="KW-1133">Transmembrane helix</keyword>
<proteinExistence type="predicted"/>
<dbReference type="Pfam" id="PF02470">
    <property type="entry name" value="MlaD"/>
    <property type="match status" value="1"/>
</dbReference>
<evidence type="ECO:0000313" key="4">
    <source>
        <dbReference type="Proteomes" id="UP000325333"/>
    </source>
</evidence>
<keyword evidence="1" id="KW-0812">Transmembrane</keyword>
<evidence type="ECO:0000259" key="2">
    <source>
        <dbReference type="Pfam" id="PF02470"/>
    </source>
</evidence>
<dbReference type="PANTHER" id="PTHR33371:SF4">
    <property type="entry name" value="INTERMEMBRANE PHOSPHOLIPID TRANSPORT SYSTEM BINDING PROTEIN MLAD"/>
    <property type="match status" value="1"/>
</dbReference>
<accession>A0A5B0KYZ6</accession>
<dbReference type="PANTHER" id="PTHR33371">
    <property type="entry name" value="INTERMEMBRANE PHOSPHOLIPID TRANSPORT SYSTEM BINDING PROTEIN MLAD-RELATED"/>
    <property type="match status" value="1"/>
</dbReference>
<keyword evidence="1" id="KW-0472">Membrane</keyword>
<dbReference type="Proteomes" id="UP000325333">
    <property type="component" value="Unassembled WGS sequence"/>
</dbReference>
<comment type="caution">
    <text evidence="3">The sequence shown here is derived from an EMBL/GenBank/DDBJ whole genome shotgun (WGS) entry which is preliminary data.</text>
</comment>
<feature type="domain" description="Mce/MlaD" evidence="2">
    <location>
        <begin position="56"/>
        <end position="133"/>
    </location>
</feature>
<evidence type="ECO:0000313" key="3">
    <source>
        <dbReference type="EMBL" id="KAA1056588.1"/>
    </source>
</evidence>
<dbReference type="InterPro" id="IPR052336">
    <property type="entry name" value="MlaD_Phospholipid_Transporter"/>
</dbReference>
<name>A0A5B0KYZ6_9PROT</name>
<dbReference type="AlphaFoldDB" id="A0A5B0KYZ6"/>
<dbReference type="InterPro" id="IPR003399">
    <property type="entry name" value="Mce/MlaD"/>
</dbReference>
<sequence length="333" mass="35574">MTTDRQAAIPFGVQSGFRQTSRRVGLLVLVAGALFVAGVLQAGLLERLLNPSVTLRVVLPVDGLAGLTRGSGVQVLGTDAGRVEEIVIDPNASFYAVVRVEHAMQPFIRSDSRVLIRKQFGIAGASFLDISRGAGAPLDWDYAVLEATTERAATDDLGRLVQDLSARVIPLLDKTDRAVTALAALAERLERGEGTVGRLLADDTVALGLEEAARMAPQSIGHADAALIAATDLLRELMTAARMVPPSIDHVDALLVSADRLLQNLHRLTPQLRSLVGRTDSATAEVPMFIAQAQATMTELEKLLVTLQNHWLIGNGGASQAQRRPLSPLEVRP</sequence>
<protein>
    <recommendedName>
        <fullName evidence="2">Mce/MlaD domain-containing protein</fullName>
    </recommendedName>
</protein>
<feature type="transmembrane region" description="Helical" evidence="1">
    <location>
        <begin position="24"/>
        <end position="45"/>
    </location>
</feature>
<dbReference type="EMBL" id="VEWN01000004">
    <property type="protein sequence ID" value="KAA1056588.1"/>
    <property type="molecule type" value="Genomic_DNA"/>
</dbReference>